<evidence type="ECO:0000259" key="4">
    <source>
        <dbReference type="PROSITE" id="PS51898"/>
    </source>
</evidence>
<dbReference type="GO" id="GO:0015074">
    <property type="term" value="P:DNA integration"/>
    <property type="evidence" value="ECO:0007669"/>
    <property type="project" value="InterPro"/>
</dbReference>
<organism evidence="6">
    <name type="scientific">mine drainage metagenome</name>
    <dbReference type="NCBI Taxonomy" id="410659"/>
    <lineage>
        <taxon>unclassified sequences</taxon>
        <taxon>metagenomes</taxon>
        <taxon>ecological metagenomes</taxon>
    </lineage>
</organism>
<protein>
    <submittedName>
        <fullName evidence="6">Tyrosine recombinase XerD</fullName>
    </submittedName>
</protein>
<dbReference type="PANTHER" id="PTHR30349:SF64">
    <property type="entry name" value="PROPHAGE INTEGRASE INTD-RELATED"/>
    <property type="match status" value="1"/>
</dbReference>
<dbReference type="InterPro" id="IPR044068">
    <property type="entry name" value="CB"/>
</dbReference>
<dbReference type="GO" id="GO:0003677">
    <property type="term" value="F:DNA binding"/>
    <property type="evidence" value="ECO:0007669"/>
    <property type="project" value="UniProtKB-KW"/>
</dbReference>
<dbReference type="AlphaFoldDB" id="A0A1J5QND8"/>
<evidence type="ECO:0000259" key="5">
    <source>
        <dbReference type="PROSITE" id="PS51900"/>
    </source>
</evidence>
<dbReference type="InterPro" id="IPR050090">
    <property type="entry name" value="Tyrosine_recombinase_XerCD"/>
</dbReference>
<dbReference type="EMBL" id="MLJW01000922">
    <property type="protein sequence ID" value="OIQ81460.1"/>
    <property type="molecule type" value="Genomic_DNA"/>
</dbReference>
<feature type="domain" description="Tyr recombinase" evidence="4">
    <location>
        <begin position="184"/>
        <end position="377"/>
    </location>
</feature>
<keyword evidence="2" id="KW-0238">DNA-binding</keyword>
<comment type="caution">
    <text evidence="6">The sequence shown here is derived from an EMBL/GenBank/DDBJ whole genome shotgun (WGS) entry which is preliminary data.</text>
</comment>
<dbReference type="InterPro" id="IPR002104">
    <property type="entry name" value="Integrase_catalytic"/>
</dbReference>
<dbReference type="PROSITE" id="PS51900">
    <property type="entry name" value="CB"/>
    <property type="match status" value="1"/>
</dbReference>
<reference evidence="6" key="1">
    <citation type="submission" date="2016-10" db="EMBL/GenBank/DDBJ databases">
        <title>Sequence of Gallionella enrichment culture.</title>
        <authorList>
            <person name="Poehlein A."/>
            <person name="Muehling M."/>
            <person name="Daniel R."/>
        </authorList>
    </citation>
    <scope>NUCLEOTIDE SEQUENCE</scope>
</reference>
<accession>A0A1J5QND8</accession>
<dbReference type="InterPro" id="IPR011010">
    <property type="entry name" value="DNA_brk_join_enz"/>
</dbReference>
<evidence type="ECO:0000256" key="1">
    <source>
        <dbReference type="ARBA" id="ARBA00008857"/>
    </source>
</evidence>
<dbReference type="PANTHER" id="PTHR30349">
    <property type="entry name" value="PHAGE INTEGRASE-RELATED"/>
    <property type="match status" value="1"/>
</dbReference>
<sequence>MASIWRHPKSRYWTACYTDENGRQMKRSTKLIDRNKALVVAQKLEAAYRMKLTEAQARKVVSDIYEQLHGEQLYHATTRTFLTDWIAGKKNETSTGTHKRYQNAVDKLITYLGDRADKDIAYVHKRDLTDLRDKTATDLSVSTANTDLKILRVAFRQAVIDGLRLDNPASAVRTLEERKDTNAAERRPFTQDELKKLLSVATGEWKGLILGGLYTGQRLGDLASLTARRVDDDQELLTFRSQKTGRDMVLPIAKPFLEYLKKNKPDDPDGPLFPHAHSEKIEANGESRGLSNEFHALLVKAKLASARPKDKNSGKGHSVKRTVSALSFHSLRHNTTSWLKMSGVPESVVRDIIGHESELVSRQYTHVDDATKRTAVESLPIFK</sequence>
<name>A0A1J5QND8_9ZZZZ</name>
<comment type="similarity">
    <text evidence="1">Belongs to the 'phage' integrase family.</text>
</comment>
<dbReference type="GO" id="GO:0006310">
    <property type="term" value="P:DNA recombination"/>
    <property type="evidence" value="ECO:0007669"/>
    <property type="project" value="UniProtKB-KW"/>
</dbReference>
<dbReference type="SUPFAM" id="SSF56349">
    <property type="entry name" value="DNA breaking-rejoining enzymes"/>
    <property type="match status" value="1"/>
</dbReference>
<dbReference type="InterPro" id="IPR010998">
    <property type="entry name" value="Integrase_recombinase_N"/>
</dbReference>
<dbReference type="InterPro" id="IPR013762">
    <property type="entry name" value="Integrase-like_cat_sf"/>
</dbReference>
<evidence type="ECO:0000256" key="2">
    <source>
        <dbReference type="ARBA" id="ARBA00023125"/>
    </source>
</evidence>
<feature type="domain" description="Core-binding (CB)" evidence="5">
    <location>
        <begin position="76"/>
        <end position="159"/>
    </location>
</feature>
<keyword evidence="3" id="KW-0233">DNA recombination</keyword>
<evidence type="ECO:0000313" key="6">
    <source>
        <dbReference type="EMBL" id="OIQ81460.1"/>
    </source>
</evidence>
<gene>
    <name evidence="6" type="primary">xerD_28</name>
    <name evidence="6" type="ORF">GALL_367690</name>
</gene>
<proteinExistence type="inferred from homology"/>
<dbReference type="Gene3D" id="1.10.443.10">
    <property type="entry name" value="Intergrase catalytic core"/>
    <property type="match status" value="1"/>
</dbReference>
<dbReference type="PROSITE" id="PS51898">
    <property type="entry name" value="TYR_RECOMBINASE"/>
    <property type="match status" value="1"/>
</dbReference>
<dbReference type="Pfam" id="PF00589">
    <property type="entry name" value="Phage_integrase"/>
    <property type="match status" value="1"/>
</dbReference>
<dbReference type="Gene3D" id="1.10.150.130">
    <property type="match status" value="1"/>
</dbReference>
<evidence type="ECO:0000256" key="3">
    <source>
        <dbReference type="ARBA" id="ARBA00023172"/>
    </source>
</evidence>